<dbReference type="Pfam" id="PF24864">
    <property type="entry name" value="DUF7730"/>
    <property type="match status" value="1"/>
</dbReference>
<dbReference type="Proteomes" id="UP000813461">
    <property type="component" value="Unassembled WGS sequence"/>
</dbReference>
<dbReference type="EMBL" id="JAGMVJ010000010">
    <property type="protein sequence ID" value="KAH7086755.1"/>
    <property type="molecule type" value="Genomic_DNA"/>
</dbReference>
<dbReference type="AlphaFoldDB" id="A0A8K0VXS6"/>
<comment type="caution">
    <text evidence="2">The sequence shown here is derived from an EMBL/GenBank/DDBJ whole genome shotgun (WGS) entry which is preliminary data.</text>
</comment>
<keyword evidence="3" id="KW-1185">Reference proteome</keyword>
<evidence type="ECO:0000313" key="3">
    <source>
        <dbReference type="Proteomes" id="UP000813461"/>
    </source>
</evidence>
<evidence type="ECO:0000259" key="1">
    <source>
        <dbReference type="Pfam" id="PF24864"/>
    </source>
</evidence>
<sequence>MEGPTSIRLNDSRDGLTITKRNARDSPLLRLPGEIRNIIYGYVFGGKTFTNMRKWVGWSLHDTFFAQPYADDPSKYLLSHSNIIFLDLTLLSSCRQIYEEARQLPIALNTWRFSNPEAMLTLYSTRFLNFQAQAISHIVIIESTVYKNYMISNCWMHSSSLSRRPFAELLPNVRNVHFTISFFPSGHNHTHFARINGGVCARNIKECHE</sequence>
<dbReference type="OrthoDB" id="5413827at2759"/>
<evidence type="ECO:0000313" key="2">
    <source>
        <dbReference type="EMBL" id="KAH7086755.1"/>
    </source>
</evidence>
<proteinExistence type="predicted"/>
<dbReference type="PANTHER" id="PTHR38790:SF4">
    <property type="entry name" value="2EXR DOMAIN-CONTAINING PROTEIN"/>
    <property type="match status" value="1"/>
</dbReference>
<dbReference type="InterPro" id="IPR056632">
    <property type="entry name" value="DUF7730"/>
</dbReference>
<reference evidence="2" key="1">
    <citation type="journal article" date="2021" name="Nat. Commun.">
        <title>Genetic determinants of endophytism in the Arabidopsis root mycobiome.</title>
        <authorList>
            <person name="Mesny F."/>
            <person name="Miyauchi S."/>
            <person name="Thiergart T."/>
            <person name="Pickel B."/>
            <person name="Atanasova L."/>
            <person name="Karlsson M."/>
            <person name="Huettel B."/>
            <person name="Barry K.W."/>
            <person name="Haridas S."/>
            <person name="Chen C."/>
            <person name="Bauer D."/>
            <person name="Andreopoulos W."/>
            <person name="Pangilinan J."/>
            <person name="LaButti K."/>
            <person name="Riley R."/>
            <person name="Lipzen A."/>
            <person name="Clum A."/>
            <person name="Drula E."/>
            <person name="Henrissat B."/>
            <person name="Kohler A."/>
            <person name="Grigoriev I.V."/>
            <person name="Martin F.M."/>
            <person name="Hacquard S."/>
        </authorList>
    </citation>
    <scope>NUCLEOTIDE SEQUENCE</scope>
    <source>
        <strain evidence="2">MPI-SDFR-AT-0120</strain>
    </source>
</reference>
<dbReference type="PANTHER" id="PTHR38790">
    <property type="entry name" value="2EXR DOMAIN-CONTAINING PROTEIN-RELATED"/>
    <property type="match status" value="1"/>
</dbReference>
<name>A0A8K0VXS6_9PLEO</name>
<feature type="domain" description="DUF7730" evidence="1">
    <location>
        <begin position="24"/>
        <end position="147"/>
    </location>
</feature>
<accession>A0A8K0VXS6</accession>
<gene>
    <name evidence="2" type="ORF">FB567DRAFT_602289</name>
</gene>
<protein>
    <recommendedName>
        <fullName evidence="1">DUF7730 domain-containing protein</fullName>
    </recommendedName>
</protein>
<organism evidence="2 3">
    <name type="scientific">Paraphoma chrysanthemicola</name>
    <dbReference type="NCBI Taxonomy" id="798071"/>
    <lineage>
        <taxon>Eukaryota</taxon>
        <taxon>Fungi</taxon>
        <taxon>Dikarya</taxon>
        <taxon>Ascomycota</taxon>
        <taxon>Pezizomycotina</taxon>
        <taxon>Dothideomycetes</taxon>
        <taxon>Pleosporomycetidae</taxon>
        <taxon>Pleosporales</taxon>
        <taxon>Pleosporineae</taxon>
        <taxon>Phaeosphaeriaceae</taxon>
        <taxon>Paraphoma</taxon>
    </lineage>
</organism>